<dbReference type="InterPro" id="IPR050791">
    <property type="entry name" value="Aldo-Keto_reductase"/>
</dbReference>
<dbReference type="RefSeq" id="WP_054532387.1">
    <property type="nucleotide sequence ID" value="NZ_LGKP01000002.1"/>
</dbReference>
<dbReference type="InterPro" id="IPR036812">
    <property type="entry name" value="NAD(P)_OxRdtase_dom_sf"/>
</dbReference>
<reference evidence="3 4" key="1">
    <citation type="submission" date="2015-07" db="EMBL/GenBank/DDBJ databases">
        <title>Whole genome sequence of Herpetosiphon geysericola DSM 7119.</title>
        <authorList>
            <person name="Hemp J."/>
            <person name="Ward L.M."/>
            <person name="Pace L.A."/>
            <person name="Fischer W.W."/>
        </authorList>
    </citation>
    <scope>NUCLEOTIDE SEQUENCE [LARGE SCALE GENOMIC DNA]</scope>
    <source>
        <strain evidence="3 4">DSM 7119</strain>
    </source>
</reference>
<dbReference type="OrthoDB" id="146925at2"/>
<comment type="caution">
    <text evidence="3">The sequence shown here is derived from an EMBL/GenBank/DDBJ whole genome shotgun (WGS) entry which is preliminary data.</text>
</comment>
<dbReference type="Proteomes" id="UP000050277">
    <property type="component" value="Unassembled WGS sequence"/>
</dbReference>
<protein>
    <submittedName>
        <fullName evidence="3">Oxidoreductase</fullName>
    </submittedName>
</protein>
<dbReference type="AlphaFoldDB" id="A0A0N8GTG1"/>
<dbReference type="PRINTS" id="PR00069">
    <property type="entry name" value="ALDKETRDTASE"/>
</dbReference>
<evidence type="ECO:0000313" key="4">
    <source>
        <dbReference type="Proteomes" id="UP000050277"/>
    </source>
</evidence>
<gene>
    <name evidence="3" type="ORF">SE18_00145</name>
</gene>
<dbReference type="GO" id="GO:0016491">
    <property type="term" value="F:oxidoreductase activity"/>
    <property type="evidence" value="ECO:0007669"/>
    <property type="project" value="UniProtKB-KW"/>
</dbReference>
<sequence>MSLGSLTFKLGGDLEIRRLGYGAMRITGDGIWGEPSDPEQAKAVLRRAAELGVNFIDTADSYGPDVSERLIGEALHPYASDMVIATKGGLLRGGPNIWYSNGRPEHLRISLEKSLRQLKLERIDLYQLHRIDAQVPLEESLGALSDLRNEGKIRHIGLSEVNNEQLAQAQKVVPIVSVQNRYSIGDHEWESMVDACEAQQIAFIPWFPLAAGKLTAPGGTLDQIAKKHEATVGQIALAWLLKRSPVILPIPGTSKIKHLEENLGAEKIALSDEDFQTLRELQA</sequence>
<evidence type="ECO:0000256" key="1">
    <source>
        <dbReference type="ARBA" id="ARBA00023002"/>
    </source>
</evidence>
<dbReference type="InterPro" id="IPR023210">
    <property type="entry name" value="NADP_OxRdtase_dom"/>
</dbReference>
<evidence type="ECO:0000259" key="2">
    <source>
        <dbReference type="Pfam" id="PF00248"/>
    </source>
</evidence>
<dbReference type="PANTHER" id="PTHR43625">
    <property type="entry name" value="AFLATOXIN B1 ALDEHYDE REDUCTASE"/>
    <property type="match status" value="1"/>
</dbReference>
<dbReference type="SUPFAM" id="SSF51430">
    <property type="entry name" value="NAD(P)-linked oxidoreductase"/>
    <property type="match status" value="1"/>
</dbReference>
<dbReference type="EMBL" id="LGKP01000002">
    <property type="protein sequence ID" value="KPL92002.1"/>
    <property type="molecule type" value="Genomic_DNA"/>
</dbReference>
<evidence type="ECO:0000313" key="3">
    <source>
        <dbReference type="EMBL" id="KPL92002.1"/>
    </source>
</evidence>
<dbReference type="PATRIC" id="fig|70996.4.peg.2565"/>
<dbReference type="STRING" id="70996.SE18_00145"/>
<dbReference type="InterPro" id="IPR020471">
    <property type="entry name" value="AKR"/>
</dbReference>
<dbReference type="GO" id="GO:0005737">
    <property type="term" value="C:cytoplasm"/>
    <property type="evidence" value="ECO:0007669"/>
    <property type="project" value="TreeGrafter"/>
</dbReference>
<keyword evidence="1" id="KW-0560">Oxidoreductase</keyword>
<proteinExistence type="predicted"/>
<accession>A0A0N8GTG1</accession>
<feature type="domain" description="NADP-dependent oxidoreductase" evidence="2">
    <location>
        <begin position="18"/>
        <end position="281"/>
    </location>
</feature>
<name>A0A0N8GTG1_9CHLR</name>
<dbReference type="PANTHER" id="PTHR43625:SF40">
    <property type="entry name" value="ALDO-KETO REDUCTASE YAKC [NADP(+)]"/>
    <property type="match status" value="1"/>
</dbReference>
<dbReference type="CDD" id="cd19088">
    <property type="entry name" value="AKR_AKR13B1"/>
    <property type="match status" value="1"/>
</dbReference>
<organism evidence="3 4">
    <name type="scientific">Herpetosiphon geysericola</name>
    <dbReference type="NCBI Taxonomy" id="70996"/>
    <lineage>
        <taxon>Bacteria</taxon>
        <taxon>Bacillati</taxon>
        <taxon>Chloroflexota</taxon>
        <taxon>Chloroflexia</taxon>
        <taxon>Herpetosiphonales</taxon>
        <taxon>Herpetosiphonaceae</taxon>
        <taxon>Herpetosiphon</taxon>
    </lineage>
</organism>
<dbReference type="Pfam" id="PF00248">
    <property type="entry name" value="Aldo_ket_red"/>
    <property type="match status" value="1"/>
</dbReference>
<keyword evidence="4" id="KW-1185">Reference proteome</keyword>
<dbReference type="Gene3D" id="3.20.20.100">
    <property type="entry name" value="NADP-dependent oxidoreductase domain"/>
    <property type="match status" value="1"/>
</dbReference>